<dbReference type="EMBL" id="JAMRYU010000008">
    <property type="protein sequence ID" value="MDC4240322.1"/>
    <property type="molecule type" value="Genomic_DNA"/>
</dbReference>
<dbReference type="Proteomes" id="UP001141183">
    <property type="component" value="Unassembled WGS sequence"/>
</dbReference>
<organism evidence="2 3">
    <name type="scientific">Clostridium tertium</name>
    <dbReference type="NCBI Taxonomy" id="1559"/>
    <lineage>
        <taxon>Bacteria</taxon>
        <taxon>Bacillati</taxon>
        <taxon>Bacillota</taxon>
        <taxon>Clostridia</taxon>
        <taxon>Eubacteriales</taxon>
        <taxon>Clostridiaceae</taxon>
        <taxon>Clostridium</taxon>
    </lineage>
</organism>
<reference evidence="2" key="1">
    <citation type="submission" date="2022-05" db="EMBL/GenBank/DDBJ databases">
        <title>Draft genome sequence of Clostridium tertium strain CP3 isolated from Peru.</title>
        <authorList>
            <person name="Hurtado R."/>
            <person name="Lima L."/>
            <person name="Sousa T."/>
            <person name="Jaiswal A.K."/>
            <person name="Tiwari S."/>
            <person name="Maturrano L."/>
            <person name="Brenig B."/>
            <person name="Azevedo V."/>
        </authorList>
    </citation>
    <scope>NUCLEOTIDE SEQUENCE</scope>
    <source>
        <strain evidence="2">CP3</strain>
    </source>
</reference>
<feature type="domain" description="Plasmid pRiA4b Orf3-like" evidence="1">
    <location>
        <begin position="3"/>
        <end position="198"/>
    </location>
</feature>
<dbReference type="InterPro" id="IPR012912">
    <property type="entry name" value="Plasmid_pRiA4b_Orf3-like"/>
</dbReference>
<dbReference type="RefSeq" id="WP_216684816.1">
    <property type="nucleotide sequence ID" value="NZ_JAHLZG010000002.1"/>
</dbReference>
<proteinExistence type="predicted"/>
<sequence>MRAYKIKIELRDSEPLIYRRVIVPSNISFEKLHNIIQQSMGWSNSYLYDFNIKEENLRVTCDKEAISEYEFYSKLKLNEKNDPNGFIRNMLKIKPKLSNEVSIDFYLNRSNKIEYVYDFGDYWKHDIILEEIIEDYVDDYPKCVEAEGNCPPEDIGGIEEYIEFLEVINDKNHPDYANVALWASKQNYKEGFDIESVNILMKEINNI</sequence>
<accession>A0A9X4B132</accession>
<protein>
    <submittedName>
        <fullName evidence="2">Plasmid pRiA4b ORF-3 family protein</fullName>
    </submittedName>
</protein>
<dbReference type="PANTHER" id="PTHR41878">
    <property type="entry name" value="LEXA REPRESSOR-RELATED"/>
    <property type="match status" value="1"/>
</dbReference>
<dbReference type="PANTHER" id="PTHR41878:SF1">
    <property type="entry name" value="TNPR PROTEIN"/>
    <property type="match status" value="1"/>
</dbReference>
<name>A0A9X4B132_9CLOT</name>
<dbReference type="Pfam" id="PF07929">
    <property type="entry name" value="PRiA4_ORF3"/>
    <property type="match status" value="1"/>
</dbReference>
<evidence type="ECO:0000259" key="1">
    <source>
        <dbReference type="Pfam" id="PF07929"/>
    </source>
</evidence>
<keyword evidence="3" id="KW-1185">Reference proteome</keyword>
<evidence type="ECO:0000313" key="2">
    <source>
        <dbReference type="EMBL" id="MDC4240322.1"/>
    </source>
</evidence>
<dbReference type="AlphaFoldDB" id="A0A9X4B132"/>
<evidence type="ECO:0000313" key="3">
    <source>
        <dbReference type="Proteomes" id="UP001141183"/>
    </source>
</evidence>
<comment type="caution">
    <text evidence="2">The sequence shown here is derived from an EMBL/GenBank/DDBJ whole genome shotgun (WGS) entry which is preliminary data.</text>
</comment>
<gene>
    <name evidence="2" type="ORF">NE398_09100</name>
</gene>